<proteinExistence type="predicted"/>
<reference evidence="2 3" key="1">
    <citation type="submission" date="2023-10" db="EMBL/GenBank/DDBJ databases">
        <title>Draft genome sequence of Xylaria bambusicola isolate GMP-LS, the root and basal stem rot pathogen of sugarcane in Indonesia.</title>
        <authorList>
            <person name="Selvaraj P."/>
            <person name="Muralishankar V."/>
            <person name="Muruganantham S."/>
            <person name="Sp S."/>
            <person name="Haryani S."/>
            <person name="Lau K.J.X."/>
            <person name="Naqvi N.I."/>
        </authorList>
    </citation>
    <scope>NUCLEOTIDE SEQUENCE [LARGE SCALE GENOMIC DNA]</scope>
    <source>
        <strain evidence="2">GMP-LS</strain>
    </source>
</reference>
<organism evidence="2 3">
    <name type="scientific">Xylaria bambusicola</name>
    <dbReference type="NCBI Taxonomy" id="326684"/>
    <lineage>
        <taxon>Eukaryota</taxon>
        <taxon>Fungi</taxon>
        <taxon>Dikarya</taxon>
        <taxon>Ascomycota</taxon>
        <taxon>Pezizomycotina</taxon>
        <taxon>Sordariomycetes</taxon>
        <taxon>Xylariomycetidae</taxon>
        <taxon>Xylariales</taxon>
        <taxon>Xylariaceae</taxon>
        <taxon>Xylaria</taxon>
    </lineage>
</organism>
<evidence type="ECO:0000313" key="2">
    <source>
        <dbReference type="EMBL" id="KAK5636944.1"/>
    </source>
</evidence>
<sequence>MRWAYTTKLACKNEVGILTLAPAALCHIKPNAVSRVFGWGGATRGHLGWILQELMLQTPLAEAFGIMSRLEERDPSTDGGPAKGVPRLSTSCEC</sequence>
<dbReference type="Proteomes" id="UP001305414">
    <property type="component" value="Unassembled WGS sequence"/>
</dbReference>
<gene>
    <name evidence="2" type="ORF">RRF57_012656</name>
</gene>
<comment type="caution">
    <text evidence="2">The sequence shown here is derived from an EMBL/GenBank/DDBJ whole genome shotgun (WGS) entry which is preliminary data.</text>
</comment>
<name>A0AAN7V4E7_9PEZI</name>
<protein>
    <submittedName>
        <fullName evidence="2">Uncharacterized protein</fullName>
    </submittedName>
</protein>
<evidence type="ECO:0000256" key="1">
    <source>
        <dbReference type="SAM" id="MobiDB-lite"/>
    </source>
</evidence>
<keyword evidence="3" id="KW-1185">Reference proteome</keyword>
<feature type="region of interest" description="Disordered" evidence="1">
    <location>
        <begin position="71"/>
        <end position="94"/>
    </location>
</feature>
<evidence type="ECO:0000313" key="3">
    <source>
        <dbReference type="Proteomes" id="UP001305414"/>
    </source>
</evidence>
<accession>A0AAN7V4E7</accession>
<dbReference type="EMBL" id="JAWHQM010000085">
    <property type="protein sequence ID" value="KAK5636944.1"/>
    <property type="molecule type" value="Genomic_DNA"/>
</dbReference>
<dbReference type="AlphaFoldDB" id="A0AAN7V4E7"/>